<reference evidence="1 2" key="1">
    <citation type="journal article" date="2019" name="Sci. Rep.">
        <title>Orb-weaving spider Araneus ventricosus genome elucidates the spidroin gene catalogue.</title>
        <authorList>
            <person name="Kono N."/>
            <person name="Nakamura H."/>
            <person name="Ohtoshi R."/>
            <person name="Moran D.A.P."/>
            <person name="Shinohara A."/>
            <person name="Yoshida Y."/>
            <person name="Fujiwara M."/>
            <person name="Mori M."/>
            <person name="Tomita M."/>
            <person name="Arakawa K."/>
        </authorList>
    </citation>
    <scope>NUCLEOTIDE SEQUENCE [LARGE SCALE GENOMIC DNA]</scope>
</reference>
<protein>
    <submittedName>
        <fullName evidence="1">Uncharacterized protein</fullName>
    </submittedName>
</protein>
<comment type="caution">
    <text evidence="1">The sequence shown here is derived from an EMBL/GenBank/DDBJ whole genome shotgun (WGS) entry which is preliminary data.</text>
</comment>
<name>A0A4Y2QQ44_ARAVE</name>
<dbReference type="AlphaFoldDB" id="A0A4Y2QQ44"/>
<dbReference type="EMBL" id="BGPR01014490">
    <property type="protein sequence ID" value="GBN65431.1"/>
    <property type="molecule type" value="Genomic_DNA"/>
</dbReference>
<keyword evidence="2" id="KW-1185">Reference proteome</keyword>
<gene>
    <name evidence="1" type="ORF">AVEN_259213_1</name>
</gene>
<proteinExistence type="predicted"/>
<evidence type="ECO:0000313" key="1">
    <source>
        <dbReference type="EMBL" id="GBN65431.1"/>
    </source>
</evidence>
<evidence type="ECO:0000313" key="2">
    <source>
        <dbReference type="Proteomes" id="UP000499080"/>
    </source>
</evidence>
<organism evidence="1 2">
    <name type="scientific">Araneus ventricosus</name>
    <name type="common">Orbweaver spider</name>
    <name type="synonym">Epeira ventricosa</name>
    <dbReference type="NCBI Taxonomy" id="182803"/>
    <lineage>
        <taxon>Eukaryota</taxon>
        <taxon>Metazoa</taxon>
        <taxon>Ecdysozoa</taxon>
        <taxon>Arthropoda</taxon>
        <taxon>Chelicerata</taxon>
        <taxon>Arachnida</taxon>
        <taxon>Araneae</taxon>
        <taxon>Araneomorphae</taxon>
        <taxon>Entelegynae</taxon>
        <taxon>Araneoidea</taxon>
        <taxon>Araneidae</taxon>
        <taxon>Araneus</taxon>
    </lineage>
</organism>
<dbReference type="Proteomes" id="UP000499080">
    <property type="component" value="Unassembled WGS sequence"/>
</dbReference>
<accession>A0A4Y2QQ44</accession>
<sequence length="92" mass="10095">MNIIRELLSSKVHYLLDTSAKPLFPCKGKQTENGQGEVNINFCDCSCNDESDGAGFQMSVLSFRWSTGDSNLVVNWGKTSKSMSKLGMVVIV</sequence>